<reference evidence="2 3" key="1">
    <citation type="submission" date="2023-07" db="EMBL/GenBank/DDBJ databases">
        <title>Functional and genomic diversity of the sorghum phyllosphere microbiome.</title>
        <authorList>
            <person name="Shade A."/>
        </authorList>
    </citation>
    <scope>NUCLEOTIDE SEQUENCE [LARGE SCALE GENOMIC DNA]</scope>
    <source>
        <strain evidence="2 3">SORGH_AS_1207</strain>
    </source>
</reference>
<accession>A0ABU0TZQ0</accession>
<dbReference type="InterPro" id="IPR029058">
    <property type="entry name" value="AB_hydrolase_fold"/>
</dbReference>
<keyword evidence="2" id="KW-0378">Hydrolase</keyword>
<proteinExistence type="predicted"/>
<protein>
    <submittedName>
        <fullName evidence="2">Triacylglycerol lipase</fullName>
        <ecNumber evidence="2">3.1.1.3</ecNumber>
    </submittedName>
</protein>
<keyword evidence="3" id="KW-1185">Reference proteome</keyword>
<organism evidence="2 3">
    <name type="scientific">Microbacterium trichothecenolyticum</name>
    <name type="common">Aureobacterium trichothecenolyticum</name>
    <dbReference type="NCBI Taxonomy" id="69370"/>
    <lineage>
        <taxon>Bacteria</taxon>
        <taxon>Bacillati</taxon>
        <taxon>Actinomycetota</taxon>
        <taxon>Actinomycetes</taxon>
        <taxon>Micrococcales</taxon>
        <taxon>Microbacteriaceae</taxon>
        <taxon>Microbacterium</taxon>
    </lineage>
</organism>
<comment type="caution">
    <text evidence="2">The sequence shown here is derived from an EMBL/GenBank/DDBJ whole genome shotgun (WGS) entry which is preliminary data.</text>
</comment>
<evidence type="ECO:0000313" key="2">
    <source>
        <dbReference type="EMBL" id="MDQ1124427.1"/>
    </source>
</evidence>
<dbReference type="Proteomes" id="UP001226691">
    <property type="component" value="Unassembled WGS sequence"/>
</dbReference>
<dbReference type="EC" id="3.1.1.3" evidence="2"/>
<dbReference type="EMBL" id="JAUTBF010000001">
    <property type="protein sequence ID" value="MDQ1124427.1"/>
    <property type="molecule type" value="Genomic_DNA"/>
</dbReference>
<dbReference type="Gene3D" id="3.40.50.1820">
    <property type="entry name" value="alpha/beta hydrolase"/>
    <property type="match status" value="1"/>
</dbReference>
<gene>
    <name evidence="2" type="ORF">QE412_003000</name>
</gene>
<feature type="domain" description="GPI inositol-deacylase PGAP1-like alpha/beta" evidence="1">
    <location>
        <begin position="105"/>
        <end position="152"/>
    </location>
</feature>
<name>A0ABU0TZQ0_MICTR</name>
<evidence type="ECO:0000313" key="3">
    <source>
        <dbReference type="Proteomes" id="UP001226691"/>
    </source>
</evidence>
<dbReference type="GO" id="GO:0004806">
    <property type="term" value="F:triacylglycerol lipase activity"/>
    <property type="evidence" value="ECO:0007669"/>
    <property type="project" value="UniProtKB-EC"/>
</dbReference>
<dbReference type="InterPro" id="IPR012908">
    <property type="entry name" value="PGAP1-ab_dom-like"/>
</dbReference>
<dbReference type="SUPFAM" id="SSF53474">
    <property type="entry name" value="alpha/beta-Hydrolases"/>
    <property type="match status" value="1"/>
</dbReference>
<dbReference type="Pfam" id="PF07819">
    <property type="entry name" value="PGAP1"/>
    <property type="match status" value="1"/>
</dbReference>
<evidence type="ECO:0000259" key="1">
    <source>
        <dbReference type="Pfam" id="PF07819"/>
    </source>
</evidence>
<sequence length="298" mass="30835">MADAVVLVSGGAAVTPYTDPERAAATGLAAGNTLTALRAHLLERGVPVFTAPARLGVGEVRVDAGWQGFDDVPVVLPEGVTINSVGAIDDAGVALAAFLRWLADEHALTGIDLVGHSMGGLFSRAAIRELASGGPRVERLITLGTPWDGAVLGDAVAGEITDADAHGDPATSTILAQAREYAAAHSQGAAEQVARGFLRPWNVAQAGVLDDIAVTAIGAGYFAAATEPAQLWPHDGLVSLRSGRADDVPAAVLPRVERHSFADDVHSIFFADAFGLPWERALTWNPEVFAVVDAARGM</sequence>
<dbReference type="RefSeq" id="WP_307485565.1">
    <property type="nucleotide sequence ID" value="NZ_JAUTBF010000001.1"/>
</dbReference>